<dbReference type="GO" id="GO:0003700">
    <property type="term" value="F:DNA-binding transcription factor activity"/>
    <property type="evidence" value="ECO:0007669"/>
    <property type="project" value="InterPro"/>
</dbReference>
<keyword evidence="2" id="KW-0238">DNA-binding</keyword>
<dbReference type="PANTHER" id="PTHR46796">
    <property type="entry name" value="HTH-TYPE TRANSCRIPTIONAL ACTIVATOR RHAS-RELATED"/>
    <property type="match status" value="1"/>
</dbReference>
<protein>
    <submittedName>
        <fullName evidence="6">Transcriptional regulator, AraC family</fullName>
    </submittedName>
</protein>
<dbReference type="AlphaFoldDB" id="A0A3G7TP71"/>
<dbReference type="Proteomes" id="UP000268048">
    <property type="component" value="Chromosome"/>
</dbReference>
<name>A0A3G7TP71_9PSED</name>
<organism evidence="6 7">
    <name type="scientific">Pseudomonas chlororaphis</name>
    <dbReference type="NCBI Taxonomy" id="587753"/>
    <lineage>
        <taxon>Bacteria</taxon>
        <taxon>Pseudomonadati</taxon>
        <taxon>Pseudomonadota</taxon>
        <taxon>Gammaproteobacteria</taxon>
        <taxon>Pseudomonadales</taxon>
        <taxon>Pseudomonadaceae</taxon>
        <taxon>Pseudomonas</taxon>
    </lineage>
</organism>
<accession>A0A3G7TP71</accession>
<keyword evidence="3" id="KW-0804">Transcription</keyword>
<sequence>MPAVLSRKVQSYELLRRELLGGTLDLQLLPRAAYSARDPLQWQSLGVSLERQRGVHAIGSDRREDFDSWPGTLALTPAGVEVFSESPQGGEYLLLRWLAEPQGLDIASGSRRLQLPGHARALALGRQARRLLLDPNHDQLALEQCALQFASLAAFDKPPAKTARRAEFSRVLTLIDEQFAEPLSLTELAACTGRNELRFLRDFTRAIGMTPHAWLVDVRVQAARRLIERSDLALAAIALETGFAHQSHMGSAFRKVLGLTPSQYRALGGGRG</sequence>
<comment type="function">
    <text evidence="4">Regulatory protein of the TOL plasmid xyl operons. XylS activates the xylXYZLTEGFJQKIH operon required for the degradation of toluene, m-xylene and p-xylene.</text>
</comment>
<evidence type="ECO:0000313" key="7">
    <source>
        <dbReference type="Proteomes" id="UP000268048"/>
    </source>
</evidence>
<dbReference type="SUPFAM" id="SSF46689">
    <property type="entry name" value="Homeodomain-like"/>
    <property type="match status" value="2"/>
</dbReference>
<evidence type="ECO:0000256" key="2">
    <source>
        <dbReference type="ARBA" id="ARBA00023125"/>
    </source>
</evidence>
<feature type="domain" description="HTH araC/xylS-type" evidence="5">
    <location>
        <begin position="169"/>
        <end position="267"/>
    </location>
</feature>
<dbReference type="EMBL" id="CP027753">
    <property type="protein sequence ID" value="AZE48840.1"/>
    <property type="molecule type" value="Genomic_DNA"/>
</dbReference>
<evidence type="ECO:0000256" key="4">
    <source>
        <dbReference type="ARBA" id="ARBA00037345"/>
    </source>
</evidence>
<dbReference type="RefSeq" id="WP_124320711.1">
    <property type="nucleotide sequence ID" value="NZ_CP027753.1"/>
</dbReference>
<dbReference type="InterPro" id="IPR009057">
    <property type="entry name" value="Homeodomain-like_sf"/>
</dbReference>
<reference evidence="6 7" key="1">
    <citation type="submission" date="2018-03" db="EMBL/GenBank/DDBJ databases">
        <title>Diversity of phytobeneficial traits revealed by whole-genome analysis of worldwide-isolated phenazine-producing Pseudomonas spp.</title>
        <authorList>
            <person name="Biessy A."/>
            <person name="Novinscak A."/>
            <person name="Blom J."/>
            <person name="Leger G."/>
            <person name="Thomashow L.S."/>
            <person name="Cazorla F.M."/>
            <person name="Josic D."/>
            <person name="Filion M."/>
        </authorList>
    </citation>
    <scope>NUCLEOTIDE SEQUENCE [LARGE SCALE GENOMIC DNA]</scope>
    <source>
        <strain evidence="6 7">B25</strain>
    </source>
</reference>
<dbReference type="PANTHER" id="PTHR46796:SF2">
    <property type="entry name" value="TRANSCRIPTIONAL REGULATORY PROTEIN"/>
    <property type="match status" value="1"/>
</dbReference>
<dbReference type="GO" id="GO:0043565">
    <property type="term" value="F:sequence-specific DNA binding"/>
    <property type="evidence" value="ECO:0007669"/>
    <property type="project" value="InterPro"/>
</dbReference>
<dbReference type="Pfam" id="PF12833">
    <property type="entry name" value="HTH_18"/>
    <property type="match status" value="1"/>
</dbReference>
<gene>
    <name evidence="6" type="ORF">C4K04_3168</name>
</gene>
<evidence type="ECO:0000259" key="5">
    <source>
        <dbReference type="PROSITE" id="PS01124"/>
    </source>
</evidence>
<dbReference type="Gene3D" id="1.10.10.60">
    <property type="entry name" value="Homeodomain-like"/>
    <property type="match status" value="1"/>
</dbReference>
<evidence type="ECO:0000256" key="1">
    <source>
        <dbReference type="ARBA" id="ARBA00023015"/>
    </source>
</evidence>
<dbReference type="InterPro" id="IPR018060">
    <property type="entry name" value="HTH_AraC"/>
</dbReference>
<dbReference type="SMART" id="SM00342">
    <property type="entry name" value="HTH_ARAC"/>
    <property type="match status" value="1"/>
</dbReference>
<keyword evidence="1" id="KW-0805">Transcription regulation</keyword>
<dbReference type="PROSITE" id="PS01124">
    <property type="entry name" value="HTH_ARAC_FAMILY_2"/>
    <property type="match status" value="1"/>
</dbReference>
<evidence type="ECO:0000313" key="6">
    <source>
        <dbReference type="EMBL" id="AZE48840.1"/>
    </source>
</evidence>
<proteinExistence type="predicted"/>
<dbReference type="InterPro" id="IPR050204">
    <property type="entry name" value="AraC_XylS_family_regulators"/>
</dbReference>
<evidence type="ECO:0000256" key="3">
    <source>
        <dbReference type="ARBA" id="ARBA00023163"/>
    </source>
</evidence>